<evidence type="ECO:0000256" key="5">
    <source>
        <dbReference type="ARBA" id="ARBA00022989"/>
    </source>
</evidence>
<keyword evidence="3" id="KW-1003">Cell membrane</keyword>
<evidence type="ECO:0000256" key="2">
    <source>
        <dbReference type="ARBA" id="ARBA00012528"/>
    </source>
</evidence>
<reference evidence="10 11" key="1">
    <citation type="submission" date="2021-03" db="EMBL/GenBank/DDBJ databases">
        <title>novel species isolated from a fishpond in China.</title>
        <authorList>
            <person name="Lu H."/>
            <person name="Cai Z."/>
        </authorList>
    </citation>
    <scope>NUCLEOTIDE SEQUENCE [LARGE SCALE GENOMIC DNA]</scope>
    <source>
        <strain evidence="10 11">Y57</strain>
    </source>
</reference>
<protein>
    <recommendedName>
        <fullName evidence="2">diguanylate cyclase</fullName>
        <ecNumber evidence="2">2.7.7.65</ecNumber>
    </recommendedName>
</protein>
<feature type="domain" description="GGDEF" evidence="9">
    <location>
        <begin position="384"/>
        <end position="514"/>
    </location>
</feature>
<dbReference type="CDD" id="cd12914">
    <property type="entry name" value="PDC1_DGC_like"/>
    <property type="match status" value="1"/>
</dbReference>
<evidence type="ECO:0000256" key="4">
    <source>
        <dbReference type="ARBA" id="ARBA00022692"/>
    </source>
</evidence>
<dbReference type="PROSITE" id="PS50887">
    <property type="entry name" value="GGDEF"/>
    <property type="match status" value="1"/>
</dbReference>
<accession>A0ABS3CZW9</accession>
<dbReference type="SMART" id="SM00267">
    <property type="entry name" value="GGDEF"/>
    <property type="match status" value="1"/>
</dbReference>
<comment type="catalytic activity">
    <reaction evidence="7">
        <text>2 GTP = 3',3'-c-di-GMP + 2 diphosphate</text>
        <dbReference type="Rhea" id="RHEA:24898"/>
        <dbReference type="ChEBI" id="CHEBI:33019"/>
        <dbReference type="ChEBI" id="CHEBI:37565"/>
        <dbReference type="ChEBI" id="CHEBI:58805"/>
        <dbReference type="EC" id="2.7.7.65"/>
    </reaction>
</comment>
<keyword evidence="4 8" id="KW-0812">Transmembrane</keyword>
<dbReference type="Gene3D" id="3.30.70.270">
    <property type="match status" value="1"/>
</dbReference>
<evidence type="ECO:0000259" key="9">
    <source>
        <dbReference type="PROSITE" id="PS50887"/>
    </source>
</evidence>
<dbReference type="Pfam" id="PF00990">
    <property type="entry name" value="GGDEF"/>
    <property type="match status" value="1"/>
</dbReference>
<keyword evidence="5 8" id="KW-1133">Transmembrane helix</keyword>
<dbReference type="Gene3D" id="3.30.450.20">
    <property type="entry name" value="PAS domain"/>
    <property type="match status" value="1"/>
</dbReference>
<dbReference type="CDD" id="cd01949">
    <property type="entry name" value="GGDEF"/>
    <property type="match status" value="1"/>
</dbReference>
<evidence type="ECO:0000256" key="8">
    <source>
        <dbReference type="SAM" id="Phobius"/>
    </source>
</evidence>
<evidence type="ECO:0000256" key="1">
    <source>
        <dbReference type="ARBA" id="ARBA00004651"/>
    </source>
</evidence>
<dbReference type="Pfam" id="PF02743">
    <property type="entry name" value="dCache_1"/>
    <property type="match status" value="1"/>
</dbReference>
<evidence type="ECO:0000313" key="10">
    <source>
        <dbReference type="EMBL" id="MBN7822666.1"/>
    </source>
</evidence>
<keyword evidence="6 8" id="KW-0472">Membrane</keyword>
<comment type="subcellular location">
    <subcellularLocation>
        <location evidence="1">Cell membrane</location>
        <topology evidence="1">Multi-pass membrane protein</topology>
    </subcellularLocation>
</comment>
<dbReference type="RefSeq" id="WP_206596560.1">
    <property type="nucleotide sequence ID" value="NZ_JAFKCS010000131.1"/>
</dbReference>
<feature type="transmembrane region" description="Helical" evidence="8">
    <location>
        <begin position="278"/>
        <end position="297"/>
    </location>
</feature>
<keyword evidence="11" id="KW-1185">Reference proteome</keyword>
<dbReference type="SUPFAM" id="SSF55073">
    <property type="entry name" value="Nucleotide cyclase"/>
    <property type="match status" value="1"/>
</dbReference>
<gene>
    <name evidence="10" type="ORF">J0A65_22580</name>
</gene>
<dbReference type="InterPro" id="IPR000160">
    <property type="entry name" value="GGDEF_dom"/>
</dbReference>
<evidence type="ECO:0000256" key="3">
    <source>
        <dbReference type="ARBA" id="ARBA00022475"/>
    </source>
</evidence>
<dbReference type="InterPro" id="IPR050469">
    <property type="entry name" value="Diguanylate_Cyclase"/>
</dbReference>
<evidence type="ECO:0000256" key="6">
    <source>
        <dbReference type="ARBA" id="ARBA00023136"/>
    </source>
</evidence>
<dbReference type="PANTHER" id="PTHR45138">
    <property type="entry name" value="REGULATORY COMPONENTS OF SENSORY TRANSDUCTION SYSTEM"/>
    <property type="match status" value="1"/>
</dbReference>
<dbReference type="EC" id="2.7.7.65" evidence="2"/>
<dbReference type="InterPro" id="IPR033479">
    <property type="entry name" value="dCache_1"/>
</dbReference>
<evidence type="ECO:0000256" key="7">
    <source>
        <dbReference type="ARBA" id="ARBA00034247"/>
    </source>
</evidence>
<dbReference type="InterPro" id="IPR029787">
    <property type="entry name" value="Nucleotide_cyclase"/>
</dbReference>
<comment type="caution">
    <text evidence="10">The sequence shown here is derived from an EMBL/GenBank/DDBJ whole genome shotgun (WGS) entry which is preliminary data.</text>
</comment>
<dbReference type="InterPro" id="IPR043128">
    <property type="entry name" value="Rev_trsase/Diguanyl_cyclase"/>
</dbReference>
<dbReference type="Gene3D" id="6.10.340.10">
    <property type="match status" value="1"/>
</dbReference>
<dbReference type="InterPro" id="IPR029151">
    <property type="entry name" value="Sensor-like_sf"/>
</dbReference>
<dbReference type="CDD" id="cd18774">
    <property type="entry name" value="PDC2_HK_sensor"/>
    <property type="match status" value="1"/>
</dbReference>
<dbReference type="NCBIfam" id="TIGR00254">
    <property type="entry name" value="GGDEF"/>
    <property type="match status" value="1"/>
</dbReference>
<sequence length="524" mass="57585">MHNLTLRTLILLFALASAIATLINAFLVTYTVQKRALVETALESNRAYAAKLAEIINDNLNSDLARLRYSATLMGQSFNDPAQMAREARRLLHQDSSFSSLLVADHEGVVIAAEPADLNIAGKKLRSLDPLVEKRPLVSPAFFSIAGNLVVFLSYPIRNDAGEYLGVIGGTIHLNKSNSLHDIIGKHFHRDASSVYLVDQSRRLLYHTDPDRIGEQINDNAIIDAALNSDNGTLQASNSQGIEMLAGYARVPQSQWGIVVQQPLHNVLSTLQELMHRLIIGMIPMCVIGLSLIWWVASRISRPLRKLADYAQQPDTADNIQRIEQVDAGYYEAVQLKRALITGVRLLQTRIGQLNVQAQSDALTGLANRRAMDETLTLWQETGRPFAVLAADIDHFKRINDQFGHDVGDLTLKSVATSLRQCLRSADLPCRVGGEEFLILLPDASLAVAADVAERIRATIAATPIEGAGHVNISLGVAHWHGHQETQSAVLKRADELLYTAKRTGRNRVVVQKANTPMEVPEPG</sequence>
<dbReference type="EMBL" id="JAFKCS010000131">
    <property type="protein sequence ID" value="MBN7822666.1"/>
    <property type="molecule type" value="Genomic_DNA"/>
</dbReference>
<dbReference type="SUPFAM" id="SSF103190">
    <property type="entry name" value="Sensory domain-like"/>
    <property type="match status" value="2"/>
</dbReference>
<dbReference type="Proteomes" id="UP000663992">
    <property type="component" value="Unassembled WGS sequence"/>
</dbReference>
<organism evidence="10 11">
    <name type="scientific">Bowmanella yangjiangensis</name>
    <dbReference type="NCBI Taxonomy" id="2811230"/>
    <lineage>
        <taxon>Bacteria</taxon>
        <taxon>Pseudomonadati</taxon>
        <taxon>Pseudomonadota</taxon>
        <taxon>Gammaproteobacteria</taxon>
        <taxon>Alteromonadales</taxon>
        <taxon>Alteromonadaceae</taxon>
        <taxon>Bowmanella</taxon>
    </lineage>
</organism>
<dbReference type="PANTHER" id="PTHR45138:SF9">
    <property type="entry name" value="DIGUANYLATE CYCLASE DGCM-RELATED"/>
    <property type="match status" value="1"/>
</dbReference>
<evidence type="ECO:0000313" key="11">
    <source>
        <dbReference type="Proteomes" id="UP000663992"/>
    </source>
</evidence>
<name>A0ABS3CZW9_9ALTE</name>
<proteinExistence type="predicted"/>